<evidence type="ECO:0000313" key="2">
    <source>
        <dbReference type="Proteomes" id="UP000191905"/>
    </source>
</evidence>
<keyword evidence="2" id="KW-1185">Reference proteome</keyword>
<gene>
    <name evidence="1" type="ORF">BFN67_15035</name>
</gene>
<sequence length="102" mass="11363">MHAFQTGGVVFTNYKPRSSNSLGMADLIPFPLHCRTALIRSIADDLEIIHGAAANVFWRKRIAGIVAEMRASGLADIAIRSEILDLQNAIQTEMWERARRQA</sequence>
<organism evidence="1 2">
    <name type="scientific">Manganibacter manganicus</name>
    <dbReference type="NCBI Taxonomy" id="1873176"/>
    <lineage>
        <taxon>Bacteria</taxon>
        <taxon>Pseudomonadati</taxon>
        <taxon>Pseudomonadota</taxon>
        <taxon>Alphaproteobacteria</taxon>
        <taxon>Hyphomicrobiales</taxon>
        <taxon>Phyllobacteriaceae</taxon>
        <taxon>Manganibacter</taxon>
    </lineage>
</organism>
<protein>
    <submittedName>
        <fullName evidence="1">Uncharacterized protein</fullName>
    </submittedName>
</protein>
<dbReference type="AlphaFoldDB" id="A0A1V8RSP9"/>
<dbReference type="Pfam" id="PF19551">
    <property type="entry name" value="DUF6074"/>
    <property type="match status" value="1"/>
</dbReference>
<name>A0A1V8RSP9_9HYPH</name>
<dbReference type="InterPro" id="IPR045720">
    <property type="entry name" value="DUF6074"/>
</dbReference>
<proteinExistence type="predicted"/>
<dbReference type="Proteomes" id="UP000191905">
    <property type="component" value="Unassembled WGS sequence"/>
</dbReference>
<reference evidence="1 2" key="1">
    <citation type="journal article" date="2016" name="Int. J. Syst. Evol. Microbiol.">
        <title>Pseudaminobacter manganicus sp. nov., isolated from sludge of a manganese mine.</title>
        <authorList>
            <person name="Li J."/>
            <person name="Huang J."/>
            <person name="Liao S."/>
            <person name="Wang G."/>
        </authorList>
    </citation>
    <scope>NUCLEOTIDE SEQUENCE [LARGE SCALE GENOMIC DNA]</scope>
    <source>
        <strain evidence="1 2">JH-7</strain>
    </source>
</reference>
<dbReference type="EMBL" id="MDET01000009">
    <property type="protein sequence ID" value="OQM76210.1"/>
    <property type="molecule type" value="Genomic_DNA"/>
</dbReference>
<accession>A0A1V8RSP9</accession>
<comment type="caution">
    <text evidence="1">The sequence shown here is derived from an EMBL/GenBank/DDBJ whole genome shotgun (WGS) entry which is preliminary data.</text>
</comment>
<evidence type="ECO:0000313" key="1">
    <source>
        <dbReference type="EMBL" id="OQM76210.1"/>
    </source>
</evidence>